<sequence length="81" mass="9470">MNPMPYTVTKITVVTVKRITLGRGTARSAGLEETDKSNTFYLDYWHRFLAQVGSIKPDFLSKRQQIKNHPQDFCIIRKLLW</sequence>
<comment type="caution">
    <text evidence="1">The sequence shown here is derived from an EMBL/GenBank/DDBJ whole genome shotgun (WGS) entry which is preliminary data.</text>
</comment>
<keyword evidence="2" id="KW-1185">Reference proteome</keyword>
<organism evidence="1 2">
    <name type="scientific">Pyxicephalus adspersus</name>
    <name type="common">African bullfrog</name>
    <dbReference type="NCBI Taxonomy" id="30357"/>
    <lineage>
        <taxon>Eukaryota</taxon>
        <taxon>Metazoa</taxon>
        <taxon>Chordata</taxon>
        <taxon>Craniata</taxon>
        <taxon>Vertebrata</taxon>
        <taxon>Euteleostomi</taxon>
        <taxon>Amphibia</taxon>
        <taxon>Batrachia</taxon>
        <taxon>Anura</taxon>
        <taxon>Neobatrachia</taxon>
        <taxon>Ranoidea</taxon>
        <taxon>Pyxicephalidae</taxon>
        <taxon>Pyxicephalinae</taxon>
        <taxon>Pyxicephalus</taxon>
    </lineage>
</organism>
<protein>
    <submittedName>
        <fullName evidence="1">Uncharacterized protein</fullName>
    </submittedName>
</protein>
<evidence type="ECO:0000313" key="2">
    <source>
        <dbReference type="Proteomes" id="UP001181693"/>
    </source>
</evidence>
<proteinExistence type="predicted"/>
<gene>
    <name evidence="1" type="ORF">GDO54_008029</name>
</gene>
<accession>A0AAV3A8L1</accession>
<dbReference type="EMBL" id="DYDO01000003">
    <property type="protein sequence ID" value="DBA27554.1"/>
    <property type="molecule type" value="Genomic_DNA"/>
</dbReference>
<dbReference type="AlphaFoldDB" id="A0AAV3A8L1"/>
<reference evidence="1" key="1">
    <citation type="thesis" date="2020" institute="ProQuest LLC" country="789 East Eisenhower Parkway, Ann Arbor, MI, USA">
        <title>Comparative Genomics and Chromosome Evolution.</title>
        <authorList>
            <person name="Mudd A.B."/>
        </authorList>
    </citation>
    <scope>NUCLEOTIDE SEQUENCE</scope>
    <source>
        <strain evidence="1">1538</strain>
        <tissue evidence="1">Blood</tissue>
    </source>
</reference>
<evidence type="ECO:0000313" key="1">
    <source>
        <dbReference type="EMBL" id="DBA27554.1"/>
    </source>
</evidence>
<name>A0AAV3A8L1_PYXAD</name>
<dbReference type="Proteomes" id="UP001181693">
    <property type="component" value="Unassembled WGS sequence"/>
</dbReference>